<reference evidence="1" key="1">
    <citation type="submission" date="2020-03" db="EMBL/GenBank/DDBJ databases">
        <title>The deep terrestrial virosphere.</title>
        <authorList>
            <person name="Holmfeldt K."/>
            <person name="Nilsson E."/>
            <person name="Simone D."/>
            <person name="Lopez-Fernandez M."/>
            <person name="Wu X."/>
            <person name="de Brujin I."/>
            <person name="Lundin D."/>
            <person name="Andersson A."/>
            <person name="Bertilsson S."/>
            <person name="Dopson M."/>
        </authorList>
    </citation>
    <scope>NUCLEOTIDE SEQUENCE</scope>
    <source>
        <strain evidence="1">TM448A00186</strain>
    </source>
</reference>
<protein>
    <submittedName>
        <fullName evidence="1">Uncharacterized protein</fullName>
    </submittedName>
</protein>
<proteinExistence type="predicted"/>
<sequence length="95" mass="11341">MKKETYEKQMAKRMVEVNKQWVKMVHLTNEFIKDNPDMHMYSLQNTVNKIADSLSLAGGWLYDNINHVYYRDKKSTTNKIRKALGYYGYEQISKQ</sequence>
<accession>A0A6H1ZCF5</accession>
<name>A0A6H1ZCF5_9ZZZZ</name>
<gene>
    <name evidence="1" type="ORF">TM448A00186_0023</name>
</gene>
<dbReference type="AlphaFoldDB" id="A0A6H1ZCF5"/>
<organism evidence="1">
    <name type="scientific">viral metagenome</name>
    <dbReference type="NCBI Taxonomy" id="1070528"/>
    <lineage>
        <taxon>unclassified sequences</taxon>
        <taxon>metagenomes</taxon>
        <taxon>organismal metagenomes</taxon>
    </lineage>
</organism>
<evidence type="ECO:0000313" key="1">
    <source>
        <dbReference type="EMBL" id="QJA45111.1"/>
    </source>
</evidence>
<dbReference type="EMBL" id="MT143986">
    <property type="protein sequence ID" value="QJA45111.1"/>
    <property type="molecule type" value="Genomic_DNA"/>
</dbReference>